<sequence>MDQILLYNRPSPRSFFWHSLSISFGSLFFYMVISPVKREVENSTQSCFEPYPDFFPNGFLELFFLWVSWISLTIGFRRLIRIERILVDQEFIYFIANQFLSSGKRLYTGGWLRIPLSSDFRFRAMKDSFLKGIGFYLDIPAVDGGRQSFLIVDHCVNPRRLAGRINKVLEKNGTFPRNVHMSKPLEKSLYKKNVKNQRKQTKKTNR</sequence>
<keyword evidence="1" id="KW-1133">Transmembrane helix</keyword>
<feature type="transmembrane region" description="Helical" evidence="1">
    <location>
        <begin position="15"/>
        <end position="34"/>
    </location>
</feature>
<evidence type="ECO:0000256" key="1">
    <source>
        <dbReference type="SAM" id="Phobius"/>
    </source>
</evidence>
<comment type="caution">
    <text evidence="2">The sequence shown here is derived from an EMBL/GenBank/DDBJ whole genome shotgun (WGS) entry which is preliminary data.</text>
</comment>
<name>A0A396ZC49_9LEPT</name>
<accession>A0A396ZC49</accession>
<keyword evidence="1" id="KW-0472">Membrane</keyword>
<evidence type="ECO:0000313" key="3">
    <source>
        <dbReference type="Proteomes" id="UP000265798"/>
    </source>
</evidence>
<organism evidence="2 3">
    <name type="scientific">Leptospira stimsonii</name>
    <dbReference type="NCBI Taxonomy" id="2202203"/>
    <lineage>
        <taxon>Bacteria</taxon>
        <taxon>Pseudomonadati</taxon>
        <taxon>Spirochaetota</taxon>
        <taxon>Spirochaetia</taxon>
        <taxon>Leptospirales</taxon>
        <taxon>Leptospiraceae</taxon>
        <taxon>Leptospira</taxon>
    </lineage>
</organism>
<dbReference type="EMBL" id="QHCT01000001">
    <property type="protein sequence ID" value="RHX93079.1"/>
    <property type="molecule type" value="Genomic_DNA"/>
</dbReference>
<protein>
    <submittedName>
        <fullName evidence="2">Uncharacterized protein</fullName>
    </submittedName>
</protein>
<proteinExistence type="predicted"/>
<gene>
    <name evidence="2" type="ORF">DLM75_08005</name>
</gene>
<keyword evidence="1" id="KW-0812">Transmembrane</keyword>
<evidence type="ECO:0000313" key="2">
    <source>
        <dbReference type="EMBL" id="RHX93079.1"/>
    </source>
</evidence>
<dbReference type="AlphaFoldDB" id="A0A396ZC49"/>
<reference evidence="3" key="1">
    <citation type="submission" date="2018-05" db="EMBL/GenBank/DDBJ databases">
        <title>Leptospira yasudae sp. nov. and Leptospira stimsonii sp. nov., two pathogenic species of the genus Leptospira isolated from environmental sources.</title>
        <authorList>
            <person name="Casanovas-Massana A."/>
            <person name="Hamond C."/>
            <person name="Santos L.A."/>
            <person name="Hacker K.P."/>
            <person name="Balassiano I."/>
            <person name="Medeiros M.A."/>
            <person name="Reis M.G."/>
            <person name="Ko A.I."/>
            <person name="Wunder E.A."/>
        </authorList>
    </citation>
    <scope>NUCLEOTIDE SEQUENCE [LARGE SCALE GENOMIC DNA]</scope>
    <source>
        <strain evidence="3">Yale</strain>
    </source>
</reference>
<dbReference type="Proteomes" id="UP000265798">
    <property type="component" value="Unassembled WGS sequence"/>
</dbReference>
<feature type="transmembrane region" description="Helical" evidence="1">
    <location>
        <begin position="54"/>
        <end position="76"/>
    </location>
</feature>